<dbReference type="HOGENOM" id="CLU_199900_0_0_6"/>
<accession>A0A098PY78</accession>
<gene>
    <name evidence="1" type="ORF">GW15_0214195</name>
</gene>
<evidence type="ECO:0000313" key="2">
    <source>
        <dbReference type="Proteomes" id="UP000028012"/>
    </source>
</evidence>
<sequence>MLRNSHSTGAGRVMPVSDSAHRVVHLPLHASCARLQQHIAFQRPRLQRAASRRIVVPICP</sequence>
<proteinExistence type="predicted"/>
<dbReference type="STRING" id="325777.GW15_0214195"/>
<evidence type="ECO:0000313" key="1">
    <source>
        <dbReference type="EMBL" id="KGE51548.1"/>
    </source>
</evidence>
<dbReference type="EMBL" id="JPHD02000093">
    <property type="protein sequence ID" value="KGE51548.1"/>
    <property type="molecule type" value="Genomic_DNA"/>
</dbReference>
<name>A0A098PY78_9XANT</name>
<protein>
    <submittedName>
        <fullName evidence="1">Uncharacterized protein</fullName>
    </submittedName>
</protein>
<dbReference type="AlphaFoldDB" id="A0A098PY78"/>
<comment type="caution">
    <text evidence="1">The sequence shown here is derived from an EMBL/GenBank/DDBJ whole genome shotgun (WGS) entry which is preliminary data.</text>
</comment>
<dbReference type="Proteomes" id="UP000028012">
    <property type="component" value="Unassembled WGS sequence"/>
</dbReference>
<reference evidence="1 2" key="1">
    <citation type="submission" date="2014-09" db="EMBL/GenBank/DDBJ databases">
        <title>A draft genome sequence for Xanthomonas axonopodis pv. vasculorum NCPPB 900.</title>
        <authorList>
            <person name="Harrison J."/>
            <person name="Studholme D.J."/>
        </authorList>
    </citation>
    <scope>NUCLEOTIDE SEQUENCE [LARGE SCALE GENOMIC DNA]</scope>
    <source>
        <strain evidence="1 2">NCPPB 900</strain>
    </source>
</reference>
<organism evidence="1 2">
    <name type="scientific">Xanthomonas axonopodis pv. vasculorum</name>
    <dbReference type="NCBI Taxonomy" id="325777"/>
    <lineage>
        <taxon>Bacteria</taxon>
        <taxon>Pseudomonadati</taxon>
        <taxon>Pseudomonadota</taxon>
        <taxon>Gammaproteobacteria</taxon>
        <taxon>Lysobacterales</taxon>
        <taxon>Lysobacteraceae</taxon>
        <taxon>Xanthomonas</taxon>
    </lineage>
</organism>